<dbReference type="SUPFAM" id="SSF53850">
    <property type="entry name" value="Periplasmic binding protein-like II"/>
    <property type="match status" value="1"/>
</dbReference>
<dbReference type="PANTHER" id="PTHR30419">
    <property type="entry name" value="HTH-TYPE TRANSCRIPTIONAL REGULATOR YBHD"/>
    <property type="match status" value="1"/>
</dbReference>
<dbReference type="PRINTS" id="PR00039">
    <property type="entry name" value="HTHLYSR"/>
</dbReference>
<evidence type="ECO:0000313" key="6">
    <source>
        <dbReference type="EMBL" id="WYJ80648.1"/>
    </source>
</evidence>
<name>A0ABZ2SY35_9ENTE</name>
<dbReference type="EMBL" id="CP147250">
    <property type="protein sequence ID" value="WYJ80648.1"/>
    <property type="molecule type" value="Genomic_DNA"/>
</dbReference>
<dbReference type="InterPro" id="IPR050950">
    <property type="entry name" value="HTH-type_LysR_regulators"/>
</dbReference>
<reference evidence="6 7" key="2">
    <citation type="submission" date="2024-03" db="EMBL/GenBank/DDBJ databases">
        <title>The Genome Sequence of Enterococcus sp. DIV1094.</title>
        <authorList>
            <consortium name="The Broad Institute Genomics Platform"/>
            <consortium name="The Broad Institute Microbial Omics Core"/>
            <consortium name="The Broad Institute Genomic Center for Infectious Diseases"/>
            <person name="Earl A."/>
            <person name="Manson A."/>
            <person name="Gilmore M."/>
            <person name="Schwartman J."/>
            <person name="Shea T."/>
            <person name="Abouelleil A."/>
            <person name="Cao P."/>
            <person name="Chapman S."/>
            <person name="Cusick C."/>
            <person name="Young S."/>
            <person name="Neafsey D."/>
            <person name="Nusbaum C."/>
            <person name="Birren B."/>
        </authorList>
    </citation>
    <scope>NUCLEOTIDE SEQUENCE [LARGE SCALE GENOMIC DNA]</scope>
    <source>
        <strain evidence="6 7">DIV1094</strain>
    </source>
</reference>
<keyword evidence="2" id="KW-0805">Transcription regulation</keyword>
<dbReference type="Pfam" id="PF00126">
    <property type="entry name" value="HTH_1"/>
    <property type="match status" value="1"/>
</dbReference>
<gene>
    <name evidence="6" type="ORF">DOK79_002213</name>
</gene>
<sequence>MDYNKHYLYVEGANRFMNTRDLEYYVQIVKQKNFTKVAKFFEVSQPTITYAIQRLEKELGATLITRDRSHHELIITPAGKQLMIHAQSVLQEITLAKAEIAQLQKKKLRFGMPPIIGNEYFPKLSSYFIKYQLMAQIDIVDGGSRDLYGMIHQGRIDIAILGSTQPIVDHKLEVERLLDKCFMIVVSPSHPLAERTSVSFKELADEQFVLLNEHYVHPAAFTKLSKQTHIEPKIVYQSNDLNILKSMVRENIGIGFLTEIAIHPEDNLVAIPLADTDQPRFLISLATRAQQLPTVLHENVIEVIHEFMQTQK</sequence>
<dbReference type="Gene3D" id="3.40.190.290">
    <property type="match status" value="1"/>
</dbReference>
<dbReference type="Gene3D" id="1.10.10.10">
    <property type="entry name" value="Winged helix-like DNA-binding domain superfamily/Winged helix DNA-binding domain"/>
    <property type="match status" value="1"/>
</dbReference>
<dbReference type="Pfam" id="PF03466">
    <property type="entry name" value="LysR_substrate"/>
    <property type="match status" value="1"/>
</dbReference>
<dbReference type="CDD" id="cd08437">
    <property type="entry name" value="PBP2_MleR"/>
    <property type="match status" value="1"/>
</dbReference>
<evidence type="ECO:0000313" key="7">
    <source>
        <dbReference type="Proteomes" id="UP000664360"/>
    </source>
</evidence>
<proteinExistence type="inferred from homology"/>
<evidence type="ECO:0000256" key="1">
    <source>
        <dbReference type="ARBA" id="ARBA00009437"/>
    </source>
</evidence>
<dbReference type="PROSITE" id="PS50931">
    <property type="entry name" value="HTH_LYSR"/>
    <property type="match status" value="1"/>
</dbReference>
<keyword evidence="7" id="KW-1185">Reference proteome</keyword>
<keyword evidence="4" id="KW-0804">Transcription</keyword>
<reference evidence="6 7" key="1">
    <citation type="submission" date="2021-03" db="EMBL/GenBank/DDBJ databases">
        <authorList>
            <person name="Gilmore M.S."/>
            <person name="Schwartzman J."/>
            <person name="Van Tyne D."/>
            <person name="Martin M."/>
            <person name="Earl A.M."/>
            <person name="Manson A.L."/>
            <person name="Straub T."/>
            <person name="Salamzade R."/>
            <person name="Saavedra J."/>
            <person name="Lebreton F."/>
            <person name="Prichula J."/>
            <person name="Schaufler K."/>
            <person name="Gaca A."/>
            <person name="Sgardioli B."/>
            <person name="Wagenaar J."/>
            <person name="Strong T."/>
        </authorList>
    </citation>
    <scope>NUCLEOTIDE SEQUENCE [LARGE SCALE GENOMIC DNA]</scope>
    <source>
        <strain evidence="6 7">DIV1094</strain>
    </source>
</reference>
<dbReference type="InterPro" id="IPR000847">
    <property type="entry name" value="LysR_HTH_N"/>
</dbReference>
<evidence type="ECO:0000259" key="5">
    <source>
        <dbReference type="PROSITE" id="PS50931"/>
    </source>
</evidence>
<dbReference type="InterPro" id="IPR036390">
    <property type="entry name" value="WH_DNA-bd_sf"/>
</dbReference>
<dbReference type="SUPFAM" id="SSF46785">
    <property type="entry name" value="Winged helix' DNA-binding domain"/>
    <property type="match status" value="1"/>
</dbReference>
<keyword evidence="3" id="KW-0238">DNA-binding</keyword>
<evidence type="ECO:0000256" key="2">
    <source>
        <dbReference type="ARBA" id="ARBA00023015"/>
    </source>
</evidence>
<accession>A0ABZ2SY35</accession>
<dbReference type="InterPro" id="IPR036388">
    <property type="entry name" value="WH-like_DNA-bd_sf"/>
</dbReference>
<comment type="similarity">
    <text evidence="1">Belongs to the LysR transcriptional regulatory family.</text>
</comment>
<dbReference type="Proteomes" id="UP000664360">
    <property type="component" value="Chromosome"/>
</dbReference>
<protein>
    <submittedName>
        <fullName evidence="6">LysR family transcriptional regulator</fullName>
    </submittedName>
</protein>
<dbReference type="InterPro" id="IPR005119">
    <property type="entry name" value="LysR_subst-bd"/>
</dbReference>
<feature type="domain" description="HTH lysR-type" evidence="5">
    <location>
        <begin position="17"/>
        <end position="74"/>
    </location>
</feature>
<dbReference type="PANTHER" id="PTHR30419:SF28">
    <property type="entry name" value="HTH-TYPE TRANSCRIPTIONAL REGULATOR BSDA"/>
    <property type="match status" value="1"/>
</dbReference>
<organism evidence="6 7">
    <name type="scientific">Candidatus Enterococcus mangumiae</name>
    <dbReference type="NCBI Taxonomy" id="2230878"/>
    <lineage>
        <taxon>Bacteria</taxon>
        <taxon>Bacillati</taxon>
        <taxon>Bacillota</taxon>
        <taxon>Bacilli</taxon>
        <taxon>Lactobacillales</taxon>
        <taxon>Enterococcaceae</taxon>
        <taxon>Enterococcus</taxon>
    </lineage>
</organism>
<evidence type="ECO:0000256" key="3">
    <source>
        <dbReference type="ARBA" id="ARBA00023125"/>
    </source>
</evidence>
<evidence type="ECO:0000256" key="4">
    <source>
        <dbReference type="ARBA" id="ARBA00023163"/>
    </source>
</evidence>